<dbReference type="Pfam" id="PF12691">
    <property type="entry name" value="Phage_tail_terminator_6"/>
    <property type="match status" value="1"/>
</dbReference>
<dbReference type="OrthoDB" id="4546440at2"/>
<dbReference type="EMBL" id="LWGR01000003">
    <property type="protein sequence ID" value="KZM75746.1"/>
    <property type="molecule type" value="Genomic_DNA"/>
</dbReference>
<organism evidence="1 2">
    <name type="scientific">Nocardia terpenica</name>
    <dbReference type="NCBI Taxonomy" id="455432"/>
    <lineage>
        <taxon>Bacteria</taxon>
        <taxon>Bacillati</taxon>
        <taxon>Actinomycetota</taxon>
        <taxon>Actinomycetes</taxon>
        <taxon>Mycobacteriales</taxon>
        <taxon>Nocardiaceae</taxon>
        <taxon>Nocardia</taxon>
    </lineage>
</organism>
<gene>
    <name evidence="1" type="ORF">AWN90_20630</name>
</gene>
<name>A0A164PLX5_9NOCA</name>
<accession>A0A164PLX5</accession>
<evidence type="ECO:0000313" key="1">
    <source>
        <dbReference type="EMBL" id="KZM75746.1"/>
    </source>
</evidence>
<dbReference type="AlphaFoldDB" id="A0A164PLX5"/>
<evidence type="ECO:0008006" key="3">
    <source>
        <dbReference type="Google" id="ProtNLM"/>
    </source>
</evidence>
<dbReference type="STRING" id="455432.AWN90_20630"/>
<dbReference type="Proteomes" id="UP000076512">
    <property type="component" value="Unassembled WGS sequence"/>
</dbReference>
<evidence type="ECO:0000313" key="2">
    <source>
        <dbReference type="Proteomes" id="UP000076512"/>
    </source>
</evidence>
<keyword evidence="2" id="KW-1185">Reference proteome</keyword>
<reference evidence="1 2" key="1">
    <citation type="submission" date="2016-04" db="EMBL/GenBank/DDBJ databases">
        <authorList>
            <person name="Evans L.H."/>
            <person name="Alamgir A."/>
            <person name="Owens N."/>
            <person name="Weber N.D."/>
            <person name="Virtaneva K."/>
            <person name="Barbian K."/>
            <person name="Babar A."/>
            <person name="Rosenke K."/>
        </authorList>
    </citation>
    <scope>NUCLEOTIDE SEQUENCE [LARGE SCALE GENOMIC DNA]</scope>
    <source>
        <strain evidence="1 2">IFM 0406</strain>
    </source>
</reference>
<dbReference type="InterPro" id="IPR024411">
    <property type="entry name" value="Tail_terminator_phage"/>
</dbReference>
<comment type="caution">
    <text evidence="1">The sequence shown here is derived from an EMBL/GenBank/DDBJ whole genome shotgun (WGS) entry which is preliminary data.</text>
</comment>
<protein>
    <recommendedName>
        <fullName evidence="3">DUF3168 domain-containing protein</fullName>
    </recommendedName>
</protein>
<proteinExistence type="predicted"/>
<dbReference type="RefSeq" id="WP_067583686.1">
    <property type="nucleotide sequence ID" value="NZ_JABMCZ010000001.1"/>
</dbReference>
<sequence>MITDTRTFLDALARHLAALGLARYQPTGAYPSGALPAVFWNLLPPKPDDAISITVYDEAFDRDDHNPDVYVQLRWRAAGSDPRATDDAADLAARSLHDMSHLTLPGGVRVLLCRRRIRGLTTSDATGRFERADSYVFTLNPGGTTS</sequence>